<feature type="coiled-coil region" evidence="3">
    <location>
        <begin position="68"/>
        <end position="95"/>
    </location>
</feature>
<name>A0ABS2CYR4_9FLAO</name>
<dbReference type="RefSeq" id="WP_187657026.1">
    <property type="nucleotide sequence ID" value="NZ_JACSOD020000474.1"/>
</dbReference>
<keyword evidence="2" id="KW-1134">Transmembrane beta strand</keyword>
<keyword evidence="2" id="KW-0812">Transmembrane</keyword>
<keyword evidence="5" id="KW-1185">Reference proteome</keyword>
<dbReference type="SUPFAM" id="SSF56954">
    <property type="entry name" value="Outer membrane efflux proteins (OEP)"/>
    <property type="match status" value="1"/>
</dbReference>
<dbReference type="Pfam" id="PF02321">
    <property type="entry name" value="OEP"/>
    <property type="match status" value="2"/>
</dbReference>
<sequence length="477" mass="53455">MNNTFKKIVAICMVIAFSGCKTPSVIQRNENKEVPSSFGSNGVVEDTINSGKIKWKDYFKDPKLVALIEMALANNQELNITMQEIEISRNEIRARKGEYLPFLGLKGSAGVDKVSRFTNIGAMETTTEIKPGKEMPEPLQDYVFGAYATWELDIWNKLHNAKKAAVSRYLSSVEGKNFMTTNLIAEIADSYYELMALDNQLAIVEQNSSIQENAFEIVKLQKESARANELAVKRFEAQLLNTQSLQYAIRQKITETENKINLLVGRFPQSVDRSTAAFVELMPNDIHTGIPAQLLENRPDVKQAEFELAAAKLDVKSAKARFYPSLGISAGVGYRAFNPSYVFKPESLLYSLAGDLTAPLINRNAIKAAYYNASAKQLQAVYNYERTILNAYIEVANQVAKIDNMQKNFVLKSKQVEALNQSVNISNDLFISTRADYMEVLMTQRDALESKFDLIDSKMAQMNAMVNIYRALGGGWN</sequence>
<keyword evidence="3" id="KW-0175">Coiled coil</keyword>
<dbReference type="Gene3D" id="1.20.1600.10">
    <property type="entry name" value="Outer membrane efflux proteins (OEP)"/>
    <property type="match status" value="1"/>
</dbReference>
<dbReference type="PROSITE" id="PS51257">
    <property type="entry name" value="PROKAR_LIPOPROTEIN"/>
    <property type="match status" value="1"/>
</dbReference>
<dbReference type="NCBIfam" id="TIGR01845">
    <property type="entry name" value="outer_NodT"/>
    <property type="match status" value="1"/>
</dbReference>
<evidence type="ECO:0000256" key="1">
    <source>
        <dbReference type="ARBA" id="ARBA00007613"/>
    </source>
</evidence>
<dbReference type="Proteomes" id="UP000759529">
    <property type="component" value="Unassembled WGS sequence"/>
</dbReference>
<keyword evidence="2" id="KW-0564">Palmitate</keyword>
<gene>
    <name evidence="4" type="ORF">H9X54_008225</name>
</gene>
<evidence type="ECO:0000256" key="3">
    <source>
        <dbReference type="SAM" id="Coils"/>
    </source>
</evidence>
<dbReference type="Gene3D" id="2.20.200.10">
    <property type="entry name" value="Outer membrane efflux proteins (OEP)"/>
    <property type="match status" value="1"/>
</dbReference>
<accession>A0ABS2CYR4</accession>
<dbReference type="InterPro" id="IPR010131">
    <property type="entry name" value="MdtP/NodT-like"/>
</dbReference>
<dbReference type="EMBL" id="JACSOD020000474">
    <property type="protein sequence ID" value="MBM6499285.1"/>
    <property type="molecule type" value="Genomic_DNA"/>
</dbReference>
<reference evidence="4 5" key="1">
    <citation type="submission" date="2021-02" db="EMBL/GenBank/DDBJ databases">
        <authorList>
            <person name="Jung H.S."/>
            <person name="Chun B.H."/>
            <person name="Jeon C.O."/>
        </authorList>
    </citation>
    <scope>NUCLEOTIDE SEQUENCE [LARGE SCALE GENOMIC DNA]</scope>
    <source>
        <strain evidence="4 5">LMG 25203</strain>
    </source>
</reference>
<evidence type="ECO:0000313" key="5">
    <source>
        <dbReference type="Proteomes" id="UP000759529"/>
    </source>
</evidence>
<evidence type="ECO:0000313" key="4">
    <source>
        <dbReference type="EMBL" id="MBM6499285.1"/>
    </source>
</evidence>
<organism evidence="4 5">
    <name type="scientific">Flavobacterium macrobrachii</name>
    <dbReference type="NCBI Taxonomy" id="591204"/>
    <lineage>
        <taxon>Bacteria</taxon>
        <taxon>Pseudomonadati</taxon>
        <taxon>Bacteroidota</taxon>
        <taxon>Flavobacteriia</taxon>
        <taxon>Flavobacteriales</taxon>
        <taxon>Flavobacteriaceae</taxon>
        <taxon>Flavobacterium</taxon>
    </lineage>
</organism>
<dbReference type="PANTHER" id="PTHR30203">
    <property type="entry name" value="OUTER MEMBRANE CATION EFFLUX PROTEIN"/>
    <property type="match status" value="1"/>
</dbReference>
<comment type="similarity">
    <text evidence="1 2">Belongs to the outer membrane factor (OMF) (TC 1.B.17) family.</text>
</comment>
<protein>
    <submittedName>
        <fullName evidence="4">TolC family protein</fullName>
    </submittedName>
</protein>
<comment type="caution">
    <text evidence="4">The sequence shown here is derived from an EMBL/GenBank/DDBJ whole genome shotgun (WGS) entry which is preliminary data.</text>
</comment>
<dbReference type="PANTHER" id="PTHR30203:SF30">
    <property type="entry name" value="OUTER MEMBRANE PROTEIN-RELATED"/>
    <property type="match status" value="1"/>
</dbReference>
<proteinExistence type="inferred from homology"/>
<dbReference type="InterPro" id="IPR003423">
    <property type="entry name" value="OMP_efflux"/>
</dbReference>
<keyword evidence="2" id="KW-0472">Membrane</keyword>
<comment type="subcellular location">
    <subcellularLocation>
        <location evidence="2">Cell membrane</location>
        <topology evidence="2">Lipid-anchor</topology>
    </subcellularLocation>
</comment>
<keyword evidence="2" id="KW-0449">Lipoprotein</keyword>
<evidence type="ECO:0000256" key="2">
    <source>
        <dbReference type="RuleBase" id="RU362097"/>
    </source>
</evidence>